<evidence type="ECO:0000313" key="1">
    <source>
        <dbReference type="EMBL" id="MQM15016.1"/>
    </source>
</evidence>
<dbReference type="Proteomes" id="UP000652761">
    <property type="component" value="Unassembled WGS sequence"/>
</dbReference>
<organism evidence="1 2">
    <name type="scientific">Colocasia esculenta</name>
    <name type="common">Wild taro</name>
    <name type="synonym">Arum esculentum</name>
    <dbReference type="NCBI Taxonomy" id="4460"/>
    <lineage>
        <taxon>Eukaryota</taxon>
        <taxon>Viridiplantae</taxon>
        <taxon>Streptophyta</taxon>
        <taxon>Embryophyta</taxon>
        <taxon>Tracheophyta</taxon>
        <taxon>Spermatophyta</taxon>
        <taxon>Magnoliopsida</taxon>
        <taxon>Liliopsida</taxon>
        <taxon>Araceae</taxon>
        <taxon>Aroideae</taxon>
        <taxon>Colocasieae</taxon>
        <taxon>Colocasia</taxon>
    </lineage>
</organism>
<comment type="caution">
    <text evidence="1">The sequence shown here is derived from an EMBL/GenBank/DDBJ whole genome shotgun (WGS) entry which is preliminary data.</text>
</comment>
<name>A0A843X1Y9_COLES</name>
<sequence>MQIFVRPAIGTAGEAPIPNRHFYPVDTMSDSEISGPAPKFLSGSVFTGCRRVRIRTPLRSNGHNFPLGKTWIFVRPVIGTAREAPIPNRHFDSVGTRIPFWGRNLTAEHVY</sequence>
<reference evidence="1" key="1">
    <citation type="submission" date="2017-07" db="EMBL/GenBank/DDBJ databases">
        <title>Taro Niue Genome Assembly and Annotation.</title>
        <authorList>
            <person name="Atibalentja N."/>
            <person name="Keating K."/>
            <person name="Fields C.J."/>
        </authorList>
    </citation>
    <scope>NUCLEOTIDE SEQUENCE</scope>
    <source>
        <strain evidence="1">Niue_2</strain>
        <tissue evidence="1">Leaf</tissue>
    </source>
</reference>
<accession>A0A843X1Y9</accession>
<protein>
    <submittedName>
        <fullName evidence="1">Uncharacterized protein</fullName>
    </submittedName>
</protein>
<proteinExistence type="predicted"/>
<keyword evidence="2" id="KW-1185">Reference proteome</keyword>
<gene>
    <name evidence="1" type="ORF">Taro_047953</name>
</gene>
<dbReference type="AlphaFoldDB" id="A0A843X1Y9"/>
<evidence type="ECO:0000313" key="2">
    <source>
        <dbReference type="Proteomes" id="UP000652761"/>
    </source>
</evidence>
<dbReference type="EMBL" id="NMUH01006325">
    <property type="protein sequence ID" value="MQM15016.1"/>
    <property type="molecule type" value="Genomic_DNA"/>
</dbReference>